<dbReference type="GO" id="GO:0006508">
    <property type="term" value="P:proteolysis"/>
    <property type="evidence" value="ECO:0007669"/>
    <property type="project" value="UniProtKB-KW"/>
</dbReference>
<dbReference type="PRINTS" id="PR00705">
    <property type="entry name" value="PAPAIN"/>
</dbReference>
<dbReference type="GO" id="GO:0008234">
    <property type="term" value="F:cysteine-type peptidase activity"/>
    <property type="evidence" value="ECO:0007669"/>
    <property type="project" value="UniProtKB-KW"/>
</dbReference>
<dbReference type="AlphaFoldDB" id="A0A8D8C0U8"/>
<dbReference type="PANTHER" id="PTHR12411">
    <property type="entry name" value="CYSTEINE PROTEASE FAMILY C1-RELATED"/>
    <property type="match status" value="1"/>
</dbReference>
<keyword evidence="5" id="KW-1015">Disulfide bond</keyword>
<dbReference type="CDD" id="cd02620">
    <property type="entry name" value="Peptidase_C1A_CathepsinB"/>
    <property type="match status" value="1"/>
</dbReference>
<dbReference type="InterPro" id="IPR025660">
    <property type="entry name" value="Pept_his_AS"/>
</dbReference>
<keyword evidence="2" id="KW-0645">Protease</keyword>
<dbReference type="InterPro" id="IPR013128">
    <property type="entry name" value="Peptidase_C1A"/>
</dbReference>
<dbReference type="Pfam" id="PF00112">
    <property type="entry name" value="Peptidase_C1"/>
    <property type="match status" value="1"/>
</dbReference>
<evidence type="ECO:0000256" key="4">
    <source>
        <dbReference type="ARBA" id="ARBA00022807"/>
    </source>
</evidence>
<dbReference type="PROSITE" id="PS00639">
    <property type="entry name" value="THIOL_PROTEASE_HIS"/>
    <property type="match status" value="1"/>
</dbReference>
<proteinExistence type="inferred from homology"/>
<dbReference type="EMBL" id="HBUE01279506">
    <property type="protein sequence ID" value="CAG6568255.1"/>
    <property type="molecule type" value="Transcribed_RNA"/>
</dbReference>
<dbReference type="Gene3D" id="3.90.70.10">
    <property type="entry name" value="Cysteine proteinases"/>
    <property type="match status" value="1"/>
</dbReference>
<evidence type="ECO:0000259" key="7">
    <source>
        <dbReference type="SMART" id="SM00645"/>
    </source>
</evidence>
<evidence type="ECO:0000313" key="8">
    <source>
        <dbReference type="EMBL" id="CAG6481581.1"/>
    </source>
</evidence>
<dbReference type="EMBL" id="HBUE01091107">
    <property type="protein sequence ID" value="CAG6481581.1"/>
    <property type="molecule type" value="Transcribed_RNA"/>
</dbReference>
<evidence type="ECO:0000256" key="5">
    <source>
        <dbReference type="ARBA" id="ARBA00023157"/>
    </source>
</evidence>
<dbReference type="SUPFAM" id="SSF54001">
    <property type="entry name" value="Cysteine proteinases"/>
    <property type="match status" value="1"/>
</dbReference>
<protein>
    <submittedName>
        <fullName evidence="8">Cathepsin B</fullName>
    </submittedName>
</protein>
<dbReference type="InterPro" id="IPR038765">
    <property type="entry name" value="Papain-like_cys_pep_sf"/>
</dbReference>
<keyword evidence="6" id="KW-0732">Signal</keyword>
<feature type="signal peptide" evidence="6">
    <location>
        <begin position="1"/>
        <end position="21"/>
    </location>
</feature>
<evidence type="ECO:0000256" key="6">
    <source>
        <dbReference type="SAM" id="SignalP"/>
    </source>
</evidence>
<evidence type="ECO:0000256" key="1">
    <source>
        <dbReference type="ARBA" id="ARBA00008455"/>
    </source>
</evidence>
<keyword evidence="3" id="KW-0378">Hydrolase</keyword>
<feature type="domain" description="Peptidase C1A papain C-terminal" evidence="7">
    <location>
        <begin position="83"/>
        <end position="321"/>
    </location>
</feature>
<dbReference type="EMBL" id="HBUE01174040">
    <property type="protein sequence ID" value="CAG6516756.1"/>
    <property type="molecule type" value="Transcribed_RNA"/>
</dbReference>
<keyword evidence="4" id="KW-0788">Thiol protease</keyword>
<evidence type="ECO:0000256" key="2">
    <source>
        <dbReference type="ARBA" id="ARBA00022670"/>
    </source>
</evidence>
<dbReference type="InterPro" id="IPR000668">
    <property type="entry name" value="Peptidase_C1A_C"/>
</dbReference>
<reference evidence="8" key="1">
    <citation type="submission" date="2021-05" db="EMBL/GenBank/DDBJ databases">
        <authorList>
            <person name="Alioto T."/>
            <person name="Alioto T."/>
            <person name="Gomez Garrido J."/>
        </authorList>
    </citation>
    <scope>NUCLEOTIDE SEQUENCE</scope>
</reference>
<dbReference type="InterPro" id="IPR000169">
    <property type="entry name" value="Pept_cys_AS"/>
</dbReference>
<dbReference type="InterPro" id="IPR025661">
    <property type="entry name" value="Pept_asp_AS"/>
</dbReference>
<dbReference type="SMART" id="SM00645">
    <property type="entry name" value="Pept_C1"/>
    <property type="match status" value="1"/>
</dbReference>
<comment type="similarity">
    <text evidence="1">Belongs to the peptidase C1 family.</text>
</comment>
<accession>A0A8D8C0U8</accession>
<feature type="chain" id="PRO_5033668666" evidence="6">
    <location>
        <begin position="22"/>
        <end position="324"/>
    </location>
</feature>
<evidence type="ECO:0000256" key="3">
    <source>
        <dbReference type="ARBA" id="ARBA00022801"/>
    </source>
</evidence>
<name>A0A8D8C0U8_CULPI</name>
<dbReference type="PROSITE" id="PS00640">
    <property type="entry name" value="THIOL_PROTEASE_ASN"/>
    <property type="match status" value="1"/>
</dbReference>
<dbReference type="PROSITE" id="PS00139">
    <property type="entry name" value="THIOL_PROTEASE_CYS"/>
    <property type="match status" value="1"/>
</dbReference>
<sequence>MALSKVLLVLCLIAAIGSISGLSITDKIQEALVSAIRSRARSWVAQVYDRPEEFGVMKMSLGLNESELNSLPRLQNQRSVRALPASFDARQKWPYCPSLNQIRSQGSCGSCYAVSTASVITDRYCIHSGGERQFYFGSTGYLSCCTDCYKCDGGYVFKTFDYWVEYGLTSGGPYNSRQGCKPYPFGGATQDVNIVLKCDRQCQAGYPLTYSQDLKYGASSYILPWGDENAMKAEIYQNGPIVTSFDVYGDFFQYRSGVYRQVTGAYKGSHAVRVIGWGVENGVKYWLCANSWNERWGENGFFKIVRGENHLGIEDLSYAGLPKY</sequence>
<organism evidence="8">
    <name type="scientific">Culex pipiens</name>
    <name type="common">House mosquito</name>
    <dbReference type="NCBI Taxonomy" id="7175"/>
    <lineage>
        <taxon>Eukaryota</taxon>
        <taxon>Metazoa</taxon>
        <taxon>Ecdysozoa</taxon>
        <taxon>Arthropoda</taxon>
        <taxon>Hexapoda</taxon>
        <taxon>Insecta</taxon>
        <taxon>Pterygota</taxon>
        <taxon>Neoptera</taxon>
        <taxon>Endopterygota</taxon>
        <taxon>Diptera</taxon>
        <taxon>Nematocera</taxon>
        <taxon>Culicoidea</taxon>
        <taxon>Culicidae</taxon>
        <taxon>Culicinae</taxon>
        <taxon>Culicini</taxon>
        <taxon>Culex</taxon>
        <taxon>Culex</taxon>
    </lineage>
</organism>